<dbReference type="PROSITE" id="PS51352">
    <property type="entry name" value="THIOREDOXIN_2"/>
    <property type="match status" value="1"/>
</dbReference>
<evidence type="ECO:0000256" key="5">
    <source>
        <dbReference type="ARBA" id="ARBA00023284"/>
    </source>
</evidence>
<dbReference type="Gene3D" id="3.40.30.10">
    <property type="entry name" value="Glutaredoxin"/>
    <property type="match status" value="1"/>
</dbReference>
<dbReference type="PANTHER" id="PTHR13887">
    <property type="entry name" value="GLUTATHIONE S-TRANSFERASE KAPPA"/>
    <property type="match status" value="1"/>
</dbReference>
<dbReference type="AlphaFoldDB" id="A0A1I6PIC9"/>
<dbReference type="InterPro" id="IPR013766">
    <property type="entry name" value="Thioredoxin_domain"/>
</dbReference>
<accession>A0A1I6PIC9</accession>
<evidence type="ECO:0000256" key="1">
    <source>
        <dbReference type="ARBA" id="ARBA00005791"/>
    </source>
</evidence>
<evidence type="ECO:0000256" key="6">
    <source>
        <dbReference type="SAM" id="Phobius"/>
    </source>
</evidence>
<keyword evidence="4" id="KW-1015">Disulfide bond</keyword>
<gene>
    <name evidence="8" type="ORF">SAMN05660874_00820</name>
</gene>
<keyword evidence="5" id="KW-0676">Redox-active center</keyword>
<feature type="transmembrane region" description="Helical" evidence="6">
    <location>
        <begin position="20"/>
        <end position="39"/>
    </location>
</feature>
<keyword evidence="6" id="KW-1133">Transmembrane helix</keyword>
<dbReference type="EMBL" id="FOZX01000001">
    <property type="protein sequence ID" value="SFS39991.1"/>
    <property type="molecule type" value="Genomic_DNA"/>
</dbReference>
<dbReference type="GO" id="GO:0016853">
    <property type="term" value="F:isomerase activity"/>
    <property type="evidence" value="ECO:0007669"/>
    <property type="project" value="UniProtKB-KW"/>
</dbReference>
<dbReference type="PANTHER" id="PTHR13887:SF14">
    <property type="entry name" value="DISULFIDE BOND FORMATION PROTEIN D"/>
    <property type="match status" value="1"/>
</dbReference>
<dbReference type="Pfam" id="PF13462">
    <property type="entry name" value="Thioredoxin_4"/>
    <property type="match status" value="1"/>
</dbReference>
<protein>
    <submittedName>
        <fullName evidence="8">Protein-disulfide isomerase</fullName>
    </submittedName>
</protein>
<dbReference type="InterPro" id="IPR036249">
    <property type="entry name" value="Thioredoxin-like_sf"/>
</dbReference>
<evidence type="ECO:0000256" key="4">
    <source>
        <dbReference type="ARBA" id="ARBA00023157"/>
    </source>
</evidence>
<evidence type="ECO:0000313" key="9">
    <source>
        <dbReference type="Proteomes" id="UP000198852"/>
    </source>
</evidence>
<proteinExistence type="inferred from homology"/>
<dbReference type="SUPFAM" id="SSF52833">
    <property type="entry name" value="Thioredoxin-like"/>
    <property type="match status" value="1"/>
</dbReference>
<dbReference type="InterPro" id="IPR012336">
    <property type="entry name" value="Thioredoxin-like_fold"/>
</dbReference>
<keyword evidence="3" id="KW-0560">Oxidoreductase</keyword>
<evidence type="ECO:0000259" key="7">
    <source>
        <dbReference type="PROSITE" id="PS51352"/>
    </source>
</evidence>
<keyword evidence="6" id="KW-0472">Membrane</keyword>
<keyword evidence="6" id="KW-0812">Transmembrane</keyword>
<comment type="similarity">
    <text evidence="1">Belongs to the thioredoxin family. DsbA subfamily.</text>
</comment>
<dbReference type="Proteomes" id="UP000198852">
    <property type="component" value="Unassembled WGS sequence"/>
</dbReference>
<dbReference type="GO" id="GO:0016491">
    <property type="term" value="F:oxidoreductase activity"/>
    <property type="evidence" value="ECO:0007669"/>
    <property type="project" value="UniProtKB-KW"/>
</dbReference>
<name>A0A1I6PIC9_9PSEU</name>
<evidence type="ECO:0000256" key="3">
    <source>
        <dbReference type="ARBA" id="ARBA00023002"/>
    </source>
</evidence>
<keyword evidence="8" id="KW-0413">Isomerase</keyword>
<dbReference type="STRING" id="95161.SAMN05660874_00820"/>
<dbReference type="OrthoDB" id="117402at2"/>
<evidence type="ECO:0000313" key="8">
    <source>
        <dbReference type="EMBL" id="SFS39991.1"/>
    </source>
</evidence>
<reference evidence="9" key="1">
    <citation type="submission" date="2016-10" db="EMBL/GenBank/DDBJ databases">
        <authorList>
            <person name="Varghese N."/>
            <person name="Submissions S."/>
        </authorList>
    </citation>
    <scope>NUCLEOTIDE SEQUENCE [LARGE SCALE GENOMIC DNA]</scope>
    <source>
        <strain evidence="9">DSM 44771</strain>
    </source>
</reference>
<keyword evidence="2" id="KW-0732">Signal</keyword>
<organism evidence="8 9">
    <name type="scientific">Saccharopolyspora flava</name>
    <dbReference type="NCBI Taxonomy" id="95161"/>
    <lineage>
        <taxon>Bacteria</taxon>
        <taxon>Bacillati</taxon>
        <taxon>Actinomycetota</taxon>
        <taxon>Actinomycetes</taxon>
        <taxon>Pseudonocardiales</taxon>
        <taxon>Pseudonocardiaceae</taxon>
        <taxon>Saccharopolyspora</taxon>
    </lineage>
</organism>
<sequence length="243" mass="26016">MSNNETPLAEKRGTSTNTMLTLGVLIVAVVAIGGALLFARGGSGDSGTASAEVLHRPDSHALTTAADGKVTVVEFLDYQCSACREYYRALTKRIESDYAGRVTFVVRNNPLDDHPLAQPAARAAEAAAMQGRFAEYHHALYDHYGAWAVGGDGRSSADTAKATRLFEQYAQALGLDLGKFRSDVASPQVQARIDGDAADAGAADVQSTPTLFINGTRFEPDEARTFAEVNDAFRARVEEELSR</sequence>
<keyword evidence="9" id="KW-1185">Reference proteome</keyword>
<evidence type="ECO:0000256" key="2">
    <source>
        <dbReference type="ARBA" id="ARBA00022729"/>
    </source>
</evidence>
<feature type="domain" description="Thioredoxin" evidence="7">
    <location>
        <begin position="30"/>
        <end position="242"/>
    </location>
</feature>